<name>A0A427A6I5_ENSVE</name>
<proteinExistence type="predicted"/>
<dbReference type="EMBL" id="AMZH03003606">
    <property type="protein sequence ID" value="RRT71804.1"/>
    <property type="molecule type" value="Genomic_DNA"/>
</dbReference>
<dbReference type="Proteomes" id="UP000287651">
    <property type="component" value="Unassembled WGS sequence"/>
</dbReference>
<feature type="signal peptide" evidence="1">
    <location>
        <begin position="1"/>
        <end position="27"/>
    </location>
</feature>
<reference evidence="2 3" key="1">
    <citation type="journal article" date="2014" name="Agronomy (Basel)">
        <title>A Draft Genome Sequence for Ensete ventricosum, the Drought-Tolerant Tree Against Hunger.</title>
        <authorList>
            <person name="Harrison J."/>
            <person name="Moore K.A."/>
            <person name="Paszkiewicz K."/>
            <person name="Jones T."/>
            <person name="Grant M."/>
            <person name="Ambacheew D."/>
            <person name="Muzemil S."/>
            <person name="Studholme D.J."/>
        </authorList>
    </citation>
    <scope>NUCLEOTIDE SEQUENCE [LARGE SCALE GENOMIC DNA]</scope>
</reference>
<feature type="chain" id="PRO_5019558202" evidence="1">
    <location>
        <begin position="28"/>
        <end position="62"/>
    </location>
</feature>
<feature type="non-terminal residue" evidence="2">
    <location>
        <position position="1"/>
    </location>
</feature>
<gene>
    <name evidence="2" type="ORF">B296_00007559</name>
</gene>
<organism evidence="2 3">
    <name type="scientific">Ensete ventricosum</name>
    <name type="common">Abyssinian banana</name>
    <name type="synonym">Musa ensete</name>
    <dbReference type="NCBI Taxonomy" id="4639"/>
    <lineage>
        <taxon>Eukaryota</taxon>
        <taxon>Viridiplantae</taxon>
        <taxon>Streptophyta</taxon>
        <taxon>Embryophyta</taxon>
        <taxon>Tracheophyta</taxon>
        <taxon>Spermatophyta</taxon>
        <taxon>Magnoliopsida</taxon>
        <taxon>Liliopsida</taxon>
        <taxon>Zingiberales</taxon>
        <taxon>Musaceae</taxon>
        <taxon>Ensete</taxon>
    </lineage>
</organism>
<comment type="caution">
    <text evidence="2">The sequence shown here is derived from an EMBL/GenBank/DDBJ whole genome shotgun (WGS) entry which is preliminary data.</text>
</comment>
<keyword evidence="1" id="KW-0732">Signal</keyword>
<evidence type="ECO:0000313" key="2">
    <source>
        <dbReference type="EMBL" id="RRT71804.1"/>
    </source>
</evidence>
<evidence type="ECO:0000313" key="3">
    <source>
        <dbReference type="Proteomes" id="UP000287651"/>
    </source>
</evidence>
<sequence>TPSLVSVRVLILGVIAAFLASRCPSTATQSNSYNYLKIVAEYYRHLHYHRSSFDLLTNYKRF</sequence>
<protein>
    <submittedName>
        <fullName evidence="2">Uncharacterized protein</fullName>
    </submittedName>
</protein>
<evidence type="ECO:0000256" key="1">
    <source>
        <dbReference type="SAM" id="SignalP"/>
    </source>
</evidence>
<dbReference type="AlphaFoldDB" id="A0A427A6I5"/>
<accession>A0A427A6I5</accession>